<feature type="transmembrane region" description="Helical" evidence="1">
    <location>
        <begin position="20"/>
        <end position="36"/>
    </location>
</feature>
<evidence type="ECO:0000313" key="3">
    <source>
        <dbReference type="Proteomes" id="UP001321018"/>
    </source>
</evidence>
<dbReference type="RefSeq" id="WP_338005957.1">
    <property type="nucleotide sequence ID" value="NZ_JAOPKA010000022.1"/>
</dbReference>
<protein>
    <submittedName>
        <fullName evidence="2">Uncharacterized protein</fullName>
    </submittedName>
</protein>
<gene>
    <name evidence="2" type="ORF">OB960_22490</name>
</gene>
<keyword evidence="1" id="KW-0812">Transmembrane</keyword>
<feature type="transmembrane region" description="Helical" evidence="1">
    <location>
        <begin position="56"/>
        <end position="74"/>
    </location>
</feature>
<organism evidence="2 3">
    <name type="scientific">Natronoglomus mannanivorans</name>
    <dbReference type="NCBI Taxonomy" id="2979990"/>
    <lineage>
        <taxon>Archaea</taxon>
        <taxon>Methanobacteriati</taxon>
        <taxon>Methanobacteriota</taxon>
        <taxon>Stenosarchaea group</taxon>
        <taxon>Halobacteria</taxon>
        <taxon>Halobacteriales</taxon>
        <taxon>Natrialbaceae</taxon>
        <taxon>Natronoglomus</taxon>
    </lineage>
</organism>
<evidence type="ECO:0000256" key="1">
    <source>
        <dbReference type="SAM" id="Phobius"/>
    </source>
</evidence>
<name>A0AAP2Z3Z1_9EURY</name>
<keyword evidence="1" id="KW-0472">Membrane</keyword>
<evidence type="ECO:0000313" key="2">
    <source>
        <dbReference type="EMBL" id="MCU4744153.1"/>
    </source>
</evidence>
<feature type="transmembrane region" description="Helical" evidence="1">
    <location>
        <begin position="119"/>
        <end position="142"/>
    </location>
</feature>
<keyword evidence="1" id="KW-1133">Transmembrane helix</keyword>
<sequence>MDPPSNEPEDYRAEGADTRLYALIGIATVFGIGHHLDHIIRGNHVGWPLIPEVTVFTYTLMIYPVIAIGVYATITERVGVWYWTLALGVILFAVVVTHFGPWATEPPQDVIEPYDTVYAGYAAFGWLLGLVISLTAATAYSIRRWAVGYRSSP</sequence>
<comment type="caution">
    <text evidence="2">The sequence shown here is derived from an EMBL/GenBank/DDBJ whole genome shotgun (WGS) entry which is preliminary data.</text>
</comment>
<feature type="transmembrane region" description="Helical" evidence="1">
    <location>
        <begin position="81"/>
        <end position="99"/>
    </location>
</feature>
<reference evidence="2" key="1">
    <citation type="submission" date="2022-09" db="EMBL/GenBank/DDBJ databases">
        <title>Enrichment on poylsaccharides allowed isolation of novel metabolic and taxonomic groups of Haloarchaea.</title>
        <authorList>
            <person name="Sorokin D.Y."/>
            <person name="Elcheninov A.G."/>
            <person name="Khizhniak T.V."/>
            <person name="Kolganova T.V."/>
            <person name="Kublanov I.V."/>
        </authorList>
    </citation>
    <scope>NUCLEOTIDE SEQUENCE</scope>
    <source>
        <strain evidence="2">AArc-xg1-1</strain>
    </source>
</reference>
<proteinExistence type="predicted"/>
<accession>A0AAP2Z3Z1</accession>
<dbReference type="Proteomes" id="UP001321018">
    <property type="component" value="Unassembled WGS sequence"/>
</dbReference>
<dbReference type="AlphaFoldDB" id="A0AAP2Z3Z1"/>
<dbReference type="EMBL" id="JAOPKA010000022">
    <property type="protein sequence ID" value="MCU4744153.1"/>
    <property type="molecule type" value="Genomic_DNA"/>
</dbReference>